<dbReference type="InterPro" id="IPR029058">
    <property type="entry name" value="AB_hydrolase_fold"/>
</dbReference>
<evidence type="ECO:0000256" key="2">
    <source>
        <dbReference type="SAM" id="Phobius"/>
    </source>
</evidence>
<proteinExistence type="predicted"/>
<dbReference type="GO" id="GO:0016787">
    <property type="term" value="F:hydrolase activity"/>
    <property type="evidence" value="ECO:0007669"/>
    <property type="project" value="UniProtKB-KW"/>
</dbReference>
<dbReference type="SUPFAM" id="SSF53474">
    <property type="entry name" value="alpha/beta-Hydrolases"/>
    <property type="match status" value="1"/>
</dbReference>
<sequence length="345" mass="36183">MFVEGAAFRRCKREDRSGMGFRSFFPGITLFLIGAFSSVGPTLSPAFADYEAGVSKIAVPAQPPFDTLVVYPADQKADPWQAGPFTLHAGRDVPVSAGRFPVVILSHGGGRTGGSPMILLETATALAKRGFIVIAPFHGKTRLPARLDQLGAAFETVASMLRLSPHLDAERLGVLGFSLGTAVSLMTAGAVPNEAQLADYCADNPDDPLSCSGGPQKNDGDPPGSGGVVRTGGNPLPIPKAMVLLDPFAVLFTAHDLAKVGMPVLAIRPNDSRLGKQNLLALDAGLPAPPEIRHVPGGHFVFVDICPPAFKADAPMLCSDAAGVDRAAVHDAVNSWIADFFRRTL</sequence>
<dbReference type="InterPro" id="IPR016986">
    <property type="entry name" value="UCP031982_abhydr"/>
</dbReference>
<keyword evidence="3" id="KW-0378">Hydrolase</keyword>
<keyword evidence="2" id="KW-0472">Membrane</keyword>
<name>A0A7Y0E0U5_9PROT</name>
<feature type="region of interest" description="Disordered" evidence="1">
    <location>
        <begin position="208"/>
        <end position="232"/>
    </location>
</feature>
<protein>
    <submittedName>
        <fullName evidence="3">Dienelactone hydrolase</fullName>
    </submittedName>
</protein>
<keyword evidence="2" id="KW-0812">Transmembrane</keyword>
<dbReference type="Proteomes" id="UP000539372">
    <property type="component" value="Unassembled WGS sequence"/>
</dbReference>
<reference evidence="3 4" key="1">
    <citation type="submission" date="2020-04" db="EMBL/GenBank/DDBJ databases">
        <title>Rhodospirillaceae bacterium KN72 isolated from deep sea.</title>
        <authorList>
            <person name="Zhang D.-C."/>
        </authorList>
    </citation>
    <scope>NUCLEOTIDE SEQUENCE [LARGE SCALE GENOMIC DNA]</scope>
    <source>
        <strain evidence="3 4">KN72</strain>
    </source>
</reference>
<comment type="caution">
    <text evidence="3">The sequence shown here is derived from an EMBL/GenBank/DDBJ whole genome shotgun (WGS) entry which is preliminary data.</text>
</comment>
<organism evidence="3 4">
    <name type="scientific">Pacificispira spongiicola</name>
    <dbReference type="NCBI Taxonomy" id="2729598"/>
    <lineage>
        <taxon>Bacteria</taxon>
        <taxon>Pseudomonadati</taxon>
        <taxon>Pseudomonadota</taxon>
        <taxon>Alphaproteobacteria</taxon>
        <taxon>Rhodospirillales</taxon>
        <taxon>Rhodospirillaceae</taxon>
        <taxon>Pacificispira</taxon>
    </lineage>
</organism>
<accession>A0A7Y0E0U5</accession>
<dbReference type="PIRSF" id="PIRSF031982">
    <property type="entry name" value="UCP031982_abhydr"/>
    <property type="match status" value="1"/>
</dbReference>
<dbReference type="AlphaFoldDB" id="A0A7Y0E0U5"/>
<gene>
    <name evidence="3" type="ORF">HH303_11620</name>
</gene>
<dbReference type="EMBL" id="JABBNT010000003">
    <property type="protein sequence ID" value="NMM45131.1"/>
    <property type="molecule type" value="Genomic_DNA"/>
</dbReference>
<dbReference type="RefSeq" id="WP_169625496.1">
    <property type="nucleotide sequence ID" value="NZ_JABBNT010000003.1"/>
</dbReference>
<evidence type="ECO:0000313" key="3">
    <source>
        <dbReference type="EMBL" id="NMM45131.1"/>
    </source>
</evidence>
<evidence type="ECO:0000313" key="4">
    <source>
        <dbReference type="Proteomes" id="UP000539372"/>
    </source>
</evidence>
<evidence type="ECO:0000256" key="1">
    <source>
        <dbReference type="SAM" id="MobiDB-lite"/>
    </source>
</evidence>
<keyword evidence="2" id="KW-1133">Transmembrane helix</keyword>
<keyword evidence="4" id="KW-1185">Reference proteome</keyword>
<feature type="transmembrane region" description="Helical" evidence="2">
    <location>
        <begin position="21"/>
        <end position="40"/>
    </location>
</feature>
<dbReference type="Gene3D" id="3.40.50.1820">
    <property type="entry name" value="alpha/beta hydrolase"/>
    <property type="match status" value="2"/>
</dbReference>